<dbReference type="InterPro" id="IPR037053">
    <property type="entry name" value="Phage_tail_collar_dom_sf"/>
</dbReference>
<comment type="caution">
    <text evidence="1">The sequence shown here is derived from an EMBL/GenBank/DDBJ whole genome shotgun (WGS) entry which is preliminary data.</text>
</comment>
<dbReference type="SUPFAM" id="SSF88874">
    <property type="entry name" value="Receptor-binding domain of short tail fibre protein gp12"/>
    <property type="match status" value="1"/>
</dbReference>
<dbReference type="Proteomes" id="UP001184230">
    <property type="component" value="Unassembled WGS sequence"/>
</dbReference>
<dbReference type="EMBL" id="JAVDRF010000012">
    <property type="protein sequence ID" value="MDR6538861.1"/>
    <property type="molecule type" value="Genomic_DNA"/>
</dbReference>
<proteinExistence type="predicted"/>
<accession>A0ABU1NLV6</accession>
<dbReference type="RefSeq" id="WP_309906049.1">
    <property type="nucleotide sequence ID" value="NZ_JAVDRF010000012.1"/>
</dbReference>
<protein>
    <submittedName>
        <fullName evidence="1">Microcystin-dependent protein</fullName>
    </submittedName>
</protein>
<evidence type="ECO:0000313" key="2">
    <source>
        <dbReference type="Proteomes" id="UP001184230"/>
    </source>
</evidence>
<evidence type="ECO:0000313" key="1">
    <source>
        <dbReference type="EMBL" id="MDR6538861.1"/>
    </source>
</evidence>
<reference evidence="1 2" key="1">
    <citation type="submission" date="2023-07" db="EMBL/GenBank/DDBJ databases">
        <title>Sorghum-associated microbial communities from plants grown in Nebraska, USA.</title>
        <authorList>
            <person name="Schachtman D."/>
        </authorList>
    </citation>
    <scope>NUCLEOTIDE SEQUENCE [LARGE SCALE GENOMIC DNA]</scope>
    <source>
        <strain evidence="1 2">DS1781</strain>
    </source>
</reference>
<name>A0ABU1NLV6_9BURK</name>
<organism evidence="1 2">
    <name type="scientific">Variovorax soli</name>
    <dbReference type="NCBI Taxonomy" id="376815"/>
    <lineage>
        <taxon>Bacteria</taxon>
        <taxon>Pseudomonadati</taxon>
        <taxon>Pseudomonadota</taxon>
        <taxon>Betaproteobacteria</taxon>
        <taxon>Burkholderiales</taxon>
        <taxon>Comamonadaceae</taxon>
        <taxon>Variovorax</taxon>
    </lineage>
</organism>
<gene>
    <name evidence="1" type="ORF">J2739_004654</name>
</gene>
<dbReference type="Gene3D" id="3.90.1340.10">
    <property type="entry name" value="Phage tail collar domain"/>
    <property type="match status" value="1"/>
</dbReference>
<keyword evidence="2" id="KW-1185">Reference proteome</keyword>
<sequence>MAIVTTLAACNTNQALNGPAGTDLPSTLDDAIRYALSFIAQLRDGAAIPTGVALPWLTSAAAPLGWIKLNGALVSRTTYANLFAFATAAGLVSEATWSGGQFGSFSVGDGSTTFRVPDWRAMFIRGLDESRGLDTGRVLGVWQDQANVLHGHGYTDPTHTHAVSDPGHAHGASADVQGAHTHSYNASQNTLSLGPGAATAALVTGPFGTSADGAHNHNITVGGAFTSVSLFAASVGITISNQGSADGHPRNLAYPHIIKY</sequence>